<organism evidence="1 2">
    <name type="scientific">Actinacidiphila oryziradicis</name>
    <dbReference type="NCBI Taxonomy" id="2571141"/>
    <lineage>
        <taxon>Bacteria</taxon>
        <taxon>Bacillati</taxon>
        <taxon>Actinomycetota</taxon>
        <taxon>Actinomycetes</taxon>
        <taxon>Kitasatosporales</taxon>
        <taxon>Streptomycetaceae</taxon>
        <taxon>Actinacidiphila</taxon>
    </lineage>
</organism>
<evidence type="ECO:0000313" key="1">
    <source>
        <dbReference type="EMBL" id="TJZ93211.1"/>
    </source>
</evidence>
<protein>
    <submittedName>
        <fullName evidence="1">Uncharacterized protein</fullName>
    </submittedName>
</protein>
<sequence>MDQIAKQYWTTSRTIISETKENFPPAMPQRIRAKTGISSLGTTVASVTAAGGMLDRCAASGDWLILCLHKLTTGTVTASDQISQTDFNTLMDAIASRGIPVRPINEVISYYT</sequence>
<reference evidence="1 2" key="1">
    <citation type="submission" date="2019-04" db="EMBL/GenBank/DDBJ databases">
        <title>Streptomyces oryziradicis sp. nov., a novel actinomycete isolated from rhizosphere soil of rice (Oryza sativa L.).</title>
        <authorList>
            <person name="Li C."/>
        </authorList>
    </citation>
    <scope>NUCLEOTIDE SEQUENCE [LARGE SCALE GENOMIC DNA]</scope>
    <source>
        <strain evidence="1 2">NEAU-C40</strain>
    </source>
</reference>
<gene>
    <name evidence="1" type="ORF">FCI23_54590</name>
</gene>
<accession>A0A4U0RCY5</accession>
<dbReference type="OrthoDB" id="3972653at2"/>
<name>A0A4U0RCY5_9ACTN</name>
<dbReference type="EMBL" id="SUMC01000257">
    <property type="protein sequence ID" value="TJZ93211.1"/>
    <property type="molecule type" value="Genomic_DNA"/>
</dbReference>
<keyword evidence="2" id="KW-1185">Reference proteome</keyword>
<evidence type="ECO:0000313" key="2">
    <source>
        <dbReference type="Proteomes" id="UP000305778"/>
    </source>
</evidence>
<dbReference type="RefSeq" id="WP_136731617.1">
    <property type="nucleotide sequence ID" value="NZ_SUMC01000257.1"/>
</dbReference>
<proteinExistence type="predicted"/>
<comment type="caution">
    <text evidence="1">The sequence shown here is derived from an EMBL/GenBank/DDBJ whole genome shotgun (WGS) entry which is preliminary data.</text>
</comment>
<dbReference type="Proteomes" id="UP000305778">
    <property type="component" value="Unassembled WGS sequence"/>
</dbReference>
<dbReference type="AlphaFoldDB" id="A0A4U0RCY5"/>